<dbReference type="AlphaFoldDB" id="A0A804LET1"/>
<reference evidence="3" key="1">
    <citation type="submission" date="2015-12" db="EMBL/GenBank/DDBJ databases">
        <title>Update maize B73 reference genome by single molecule sequencing technologies.</title>
        <authorList>
            <consortium name="Maize Genome Sequencing Project"/>
            <person name="Ware D."/>
        </authorList>
    </citation>
    <scope>NUCLEOTIDE SEQUENCE [LARGE SCALE GENOMIC DNA]</scope>
    <source>
        <strain evidence="3">cv. B73</strain>
    </source>
</reference>
<sequence length="377" mass="38911">MISFSSPSIQIYMSRNSKKKTGRNLQNSRHNNSRRSLKREVVLDEAAVVEAPQRHVLVRRGGGVALHGVGAEQAVQRLVRAGVEEGELVAEEERVEQRVRLGVGGPGRRLVRGALRPRLEVEGRARRGGLVVGRRHALPREVRERVGSGALGGLVLQGRRGRALLLFLEVDDGVGVGGAGALAAGGGPGGGGGGGGEVELGPGPADAARGVVVGARGGLGGGEGAEPDADALDGVADLGGPLAPRAAPDAPVLLLVGRPAPAPLLLARPGLRRRGRGADDEGGLALHHPLVLLLLLGVLVELPERGLEVVRLPPLALAGGPRRAAAARRRGRDELGEDRTTTHLCSLPLCNLYSNSFFSRVFGCLLGNGGLGTTGRS</sequence>
<reference evidence="2" key="3">
    <citation type="submission" date="2021-05" db="UniProtKB">
        <authorList>
            <consortium name="EnsemblPlants"/>
        </authorList>
    </citation>
    <scope>IDENTIFICATION</scope>
    <source>
        <strain evidence="2">cv. B73</strain>
    </source>
</reference>
<protein>
    <submittedName>
        <fullName evidence="2">Uncharacterized protein</fullName>
    </submittedName>
</protein>
<feature type="region of interest" description="Disordered" evidence="1">
    <location>
        <begin position="15"/>
        <end position="36"/>
    </location>
</feature>
<dbReference type="EnsemblPlants" id="Zm00001eb006210_T001">
    <property type="protein sequence ID" value="Zm00001eb006210_P001"/>
    <property type="gene ID" value="Zm00001eb006210"/>
</dbReference>
<proteinExistence type="predicted"/>
<accession>A0A804LET1</accession>
<dbReference type="InParanoid" id="A0A804LET1"/>
<evidence type="ECO:0000313" key="3">
    <source>
        <dbReference type="Proteomes" id="UP000007305"/>
    </source>
</evidence>
<dbReference type="Gramene" id="Zm00001eb006210_T001">
    <property type="protein sequence ID" value="Zm00001eb006210_P001"/>
    <property type="gene ID" value="Zm00001eb006210"/>
</dbReference>
<dbReference type="Proteomes" id="UP000007305">
    <property type="component" value="Chromosome 1"/>
</dbReference>
<evidence type="ECO:0000256" key="1">
    <source>
        <dbReference type="SAM" id="MobiDB-lite"/>
    </source>
</evidence>
<name>A0A804LET1_MAIZE</name>
<keyword evidence="3" id="KW-1185">Reference proteome</keyword>
<reference evidence="2" key="2">
    <citation type="submission" date="2019-07" db="EMBL/GenBank/DDBJ databases">
        <authorList>
            <person name="Seetharam A."/>
            <person name="Woodhouse M."/>
            <person name="Cannon E."/>
        </authorList>
    </citation>
    <scope>NUCLEOTIDE SEQUENCE [LARGE SCALE GENOMIC DNA]</scope>
    <source>
        <strain evidence="2">cv. B73</strain>
    </source>
</reference>
<organism evidence="2 3">
    <name type="scientific">Zea mays</name>
    <name type="common">Maize</name>
    <dbReference type="NCBI Taxonomy" id="4577"/>
    <lineage>
        <taxon>Eukaryota</taxon>
        <taxon>Viridiplantae</taxon>
        <taxon>Streptophyta</taxon>
        <taxon>Embryophyta</taxon>
        <taxon>Tracheophyta</taxon>
        <taxon>Spermatophyta</taxon>
        <taxon>Magnoliopsida</taxon>
        <taxon>Liliopsida</taxon>
        <taxon>Poales</taxon>
        <taxon>Poaceae</taxon>
        <taxon>PACMAD clade</taxon>
        <taxon>Panicoideae</taxon>
        <taxon>Andropogonodae</taxon>
        <taxon>Andropogoneae</taxon>
        <taxon>Tripsacinae</taxon>
        <taxon>Zea</taxon>
    </lineage>
</organism>
<evidence type="ECO:0000313" key="2">
    <source>
        <dbReference type="EnsemblPlants" id="Zm00001eb006210_P001"/>
    </source>
</evidence>